<dbReference type="InterPro" id="IPR050710">
    <property type="entry name" value="Band7/mec-2_domain"/>
</dbReference>
<evidence type="ECO:0000256" key="2">
    <source>
        <dbReference type="SAM" id="MobiDB-lite"/>
    </source>
</evidence>
<protein>
    <submittedName>
        <fullName evidence="5">SPFH domain-containing protein</fullName>
    </submittedName>
</protein>
<dbReference type="PANTHER" id="PTHR43327">
    <property type="entry name" value="STOMATIN-LIKE PROTEIN 2, MITOCHONDRIAL"/>
    <property type="match status" value="1"/>
</dbReference>
<gene>
    <name evidence="5" type="ORF">F0U60_16040</name>
</gene>
<accession>A0ABY9WUH5</accession>
<dbReference type="Proteomes" id="UP001611383">
    <property type="component" value="Chromosome"/>
</dbReference>
<dbReference type="SMART" id="SM00244">
    <property type="entry name" value="PHB"/>
    <property type="match status" value="1"/>
</dbReference>
<dbReference type="RefSeq" id="WP_395820265.1">
    <property type="nucleotide sequence ID" value="NZ_CP043494.1"/>
</dbReference>
<dbReference type="Gene3D" id="3.30.479.30">
    <property type="entry name" value="Band 7 domain"/>
    <property type="match status" value="1"/>
</dbReference>
<feature type="domain" description="Band 7" evidence="4">
    <location>
        <begin position="94"/>
        <end position="256"/>
    </location>
</feature>
<keyword evidence="3" id="KW-1133">Transmembrane helix</keyword>
<evidence type="ECO:0000256" key="1">
    <source>
        <dbReference type="ARBA" id="ARBA00004167"/>
    </source>
</evidence>
<keyword evidence="3" id="KW-0812">Transmembrane</keyword>
<organism evidence="5 6">
    <name type="scientific">Archangium minus</name>
    <dbReference type="NCBI Taxonomy" id="83450"/>
    <lineage>
        <taxon>Bacteria</taxon>
        <taxon>Pseudomonadati</taxon>
        <taxon>Myxococcota</taxon>
        <taxon>Myxococcia</taxon>
        <taxon>Myxococcales</taxon>
        <taxon>Cystobacterineae</taxon>
        <taxon>Archangiaceae</taxon>
        <taxon>Archangium</taxon>
    </lineage>
</organism>
<keyword evidence="6" id="KW-1185">Reference proteome</keyword>
<keyword evidence="3" id="KW-0472">Membrane</keyword>
<sequence length="434" mass="48715">MTATLVRTQQFSRIKEAVATWGRIRQLLRSGEEGQVVPVVIPRDRRRYGWLALVALALYLAGVAIFTELGALRALAGFGSFCMLVLGLLWLWRGAIVEIEQGTTGILSRYGEIVGTLTPGRHYLWWPWEKVEAVVDTSTEVPYTAPVLACPTKENVPLKAIEFFLKFRIEEPIAFVRNIGASNFDMVLSSAVQDAIRQRSRLVQTERAYDLRGSDVGDMQAHLNRQMARYGVRIIGANIPDVQLPDQYQQHLATREKVAKELEAYAREWELIRKQRTDSLLMEIERAKKVRDARVVEVKAATNKAREDVARMLQEKETEAQRVRWEIEARGRATLKEAENEARGLQHLGRSYQDNRAVLQYQLALRRLKVAETLMRHAPRPVVVRSGGGEQSALSTLVLAQMLPKLITPSPSPPGNGHADGHDLTPGEPAPAGH</sequence>
<dbReference type="Pfam" id="PF01145">
    <property type="entry name" value="Band_7"/>
    <property type="match status" value="1"/>
</dbReference>
<dbReference type="EMBL" id="CP043494">
    <property type="protein sequence ID" value="WNG45442.1"/>
    <property type="molecule type" value="Genomic_DNA"/>
</dbReference>
<dbReference type="InterPro" id="IPR036013">
    <property type="entry name" value="Band_7/SPFH_dom_sf"/>
</dbReference>
<dbReference type="SUPFAM" id="SSF117892">
    <property type="entry name" value="Band 7/SPFH domain"/>
    <property type="match status" value="1"/>
</dbReference>
<proteinExistence type="predicted"/>
<name>A0ABY9WUH5_9BACT</name>
<evidence type="ECO:0000313" key="5">
    <source>
        <dbReference type="EMBL" id="WNG45442.1"/>
    </source>
</evidence>
<reference evidence="5 6" key="1">
    <citation type="submission" date="2019-08" db="EMBL/GenBank/DDBJ databases">
        <title>Archangium and Cystobacter genomes.</title>
        <authorList>
            <person name="Chen I.-C.K."/>
            <person name="Wielgoss S."/>
        </authorList>
    </citation>
    <scope>NUCLEOTIDE SEQUENCE [LARGE SCALE GENOMIC DNA]</scope>
    <source>
        <strain evidence="5 6">Cbm 6</strain>
    </source>
</reference>
<comment type="subcellular location">
    <subcellularLocation>
        <location evidence="1">Membrane</location>
        <topology evidence="1">Single-pass membrane protein</topology>
    </subcellularLocation>
</comment>
<feature type="transmembrane region" description="Helical" evidence="3">
    <location>
        <begin position="72"/>
        <end position="92"/>
    </location>
</feature>
<feature type="region of interest" description="Disordered" evidence="2">
    <location>
        <begin position="406"/>
        <end position="434"/>
    </location>
</feature>
<dbReference type="PANTHER" id="PTHR43327:SF10">
    <property type="entry name" value="STOMATIN-LIKE PROTEIN 2, MITOCHONDRIAL"/>
    <property type="match status" value="1"/>
</dbReference>
<dbReference type="InterPro" id="IPR001107">
    <property type="entry name" value="Band_7"/>
</dbReference>
<evidence type="ECO:0000256" key="3">
    <source>
        <dbReference type="SAM" id="Phobius"/>
    </source>
</evidence>
<feature type="transmembrane region" description="Helical" evidence="3">
    <location>
        <begin position="48"/>
        <end position="66"/>
    </location>
</feature>
<evidence type="ECO:0000313" key="6">
    <source>
        <dbReference type="Proteomes" id="UP001611383"/>
    </source>
</evidence>
<evidence type="ECO:0000259" key="4">
    <source>
        <dbReference type="SMART" id="SM00244"/>
    </source>
</evidence>